<organism evidence="4 5">
    <name type="scientific">Amanita muscaria (strain Koide BX008)</name>
    <dbReference type="NCBI Taxonomy" id="946122"/>
    <lineage>
        <taxon>Eukaryota</taxon>
        <taxon>Fungi</taxon>
        <taxon>Dikarya</taxon>
        <taxon>Basidiomycota</taxon>
        <taxon>Agaricomycotina</taxon>
        <taxon>Agaricomycetes</taxon>
        <taxon>Agaricomycetidae</taxon>
        <taxon>Agaricales</taxon>
        <taxon>Pluteineae</taxon>
        <taxon>Amanitaceae</taxon>
        <taxon>Amanita</taxon>
    </lineage>
</organism>
<reference evidence="4 5" key="1">
    <citation type="submission" date="2014-04" db="EMBL/GenBank/DDBJ databases">
        <title>Evolutionary Origins and Diversification of the Mycorrhizal Mutualists.</title>
        <authorList>
            <consortium name="DOE Joint Genome Institute"/>
            <consortium name="Mycorrhizal Genomics Consortium"/>
            <person name="Kohler A."/>
            <person name="Kuo A."/>
            <person name="Nagy L.G."/>
            <person name="Floudas D."/>
            <person name="Copeland A."/>
            <person name="Barry K.W."/>
            <person name="Cichocki N."/>
            <person name="Veneault-Fourrey C."/>
            <person name="LaButti K."/>
            <person name="Lindquist E.A."/>
            <person name="Lipzen A."/>
            <person name="Lundell T."/>
            <person name="Morin E."/>
            <person name="Murat C."/>
            <person name="Riley R."/>
            <person name="Ohm R."/>
            <person name="Sun H."/>
            <person name="Tunlid A."/>
            <person name="Henrissat B."/>
            <person name="Grigoriev I.V."/>
            <person name="Hibbett D.S."/>
            <person name="Martin F."/>
        </authorList>
    </citation>
    <scope>NUCLEOTIDE SEQUENCE [LARGE SCALE GENOMIC DNA]</scope>
    <source>
        <strain evidence="4 5">Koide BX008</strain>
    </source>
</reference>
<dbReference type="HOGENOM" id="CLU_000288_7_20_1"/>
<dbReference type="InterPro" id="IPR001245">
    <property type="entry name" value="Ser-Thr/Tyr_kinase_cat_dom"/>
</dbReference>
<evidence type="ECO:0000313" key="5">
    <source>
        <dbReference type="Proteomes" id="UP000054549"/>
    </source>
</evidence>
<dbReference type="GO" id="GO:0005524">
    <property type="term" value="F:ATP binding"/>
    <property type="evidence" value="ECO:0007669"/>
    <property type="project" value="UniProtKB-KW"/>
</dbReference>
<dbReference type="EMBL" id="KN819107">
    <property type="protein sequence ID" value="KIL53938.1"/>
    <property type="molecule type" value="Genomic_DNA"/>
</dbReference>
<dbReference type="InterPro" id="IPR011009">
    <property type="entry name" value="Kinase-like_dom_sf"/>
</dbReference>
<dbReference type="STRING" id="946122.A0A0C2WD27"/>
<evidence type="ECO:0000256" key="2">
    <source>
        <dbReference type="ARBA" id="ARBA00022840"/>
    </source>
</evidence>
<evidence type="ECO:0000313" key="4">
    <source>
        <dbReference type="EMBL" id="KIL53938.1"/>
    </source>
</evidence>
<dbReference type="PANTHER" id="PTHR44329:SF298">
    <property type="entry name" value="MIXED LINEAGE KINASE DOMAIN-LIKE PROTEIN"/>
    <property type="match status" value="1"/>
</dbReference>
<dbReference type="InterPro" id="IPR000719">
    <property type="entry name" value="Prot_kinase_dom"/>
</dbReference>
<dbReference type="Gene3D" id="3.30.200.20">
    <property type="entry name" value="Phosphorylase Kinase, domain 1"/>
    <property type="match status" value="1"/>
</dbReference>
<dbReference type="InterPro" id="IPR051681">
    <property type="entry name" value="Ser/Thr_Kinases-Pseudokinases"/>
</dbReference>
<keyword evidence="2" id="KW-0067">ATP-binding</keyword>
<proteinExistence type="predicted"/>
<keyword evidence="1" id="KW-0547">Nucleotide-binding</keyword>
<sequence>PINAGGLAVVYKGSYRGAQVALKRVNTGKIDKAFLQEALTWRTLSHKYILPFLGIFVDSSESFFSLVSPFMENGTL</sequence>
<dbReference type="SUPFAM" id="SSF56112">
    <property type="entry name" value="Protein kinase-like (PK-like)"/>
    <property type="match status" value="1"/>
</dbReference>
<accession>A0A0C2WD27</accession>
<keyword evidence="5" id="KW-1185">Reference proteome</keyword>
<evidence type="ECO:0000256" key="1">
    <source>
        <dbReference type="ARBA" id="ARBA00022741"/>
    </source>
</evidence>
<evidence type="ECO:0000259" key="3">
    <source>
        <dbReference type="PROSITE" id="PS50011"/>
    </source>
</evidence>
<feature type="non-terminal residue" evidence="4">
    <location>
        <position position="76"/>
    </location>
</feature>
<dbReference type="InParanoid" id="A0A0C2WD27"/>
<dbReference type="GO" id="GO:0004674">
    <property type="term" value="F:protein serine/threonine kinase activity"/>
    <property type="evidence" value="ECO:0007669"/>
    <property type="project" value="TreeGrafter"/>
</dbReference>
<dbReference type="OrthoDB" id="1924919at2759"/>
<dbReference type="Proteomes" id="UP000054549">
    <property type="component" value="Unassembled WGS sequence"/>
</dbReference>
<dbReference type="Pfam" id="PF07714">
    <property type="entry name" value="PK_Tyr_Ser-Thr"/>
    <property type="match status" value="1"/>
</dbReference>
<feature type="non-terminal residue" evidence="4">
    <location>
        <position position="1"/>
    </location>
</feature>
<dbReference type="PROSITE" id="PS50011">
    <property type="entry name" value="PROTEIN_KINASE_DOM"/>
    <property type="match status" value="1"/>
</dbReference>
<name>A0A0C2WD27_AMAMK</name>
<dbReference type="AlphaFoldDB" id="A0A0C2WD27"/>
<gene>
    <name evidence="4" type="ORF">M378DRAFT_44393</name>
</gene>
<protein>
    <recommendedName>
        <fullName evidence="3">Protein kinase domain-containing protein</fullName>
    </recommendedName>
</protein>
<dbReference type="PANTHER" id="PTHR44329">
    <property type="entry name" value="SERINE/THREONINE-PROTEIN KINASE TNNI3K-RELATED"/>
    <property type="match status" value="1"/>
</dbReference>
<feature type="domain" description="Protein kinase" evidence="3">
    <location>
        <begin position="1"/>
        <end position="76"/>
    </location>
</feature>